<dbReference type="Gene3D" id="3.40.50.300">
    <property type="entry name" value="P-loop containing nucleotide triphosphate hydrolases"/>
    <property type="match status" value="2"/>
</dbReference>
<dbReference type="GO" id="GO:0046872">
    <property type="term" value="F:metal ion binding"/>
    <property type="evidence" value="ECO:0007669"/>
    <property type="project" value="UniProtKB-KW"/>
</dbReference>
<reference evidence="11" key="1">
    <citation type="submission" date="2020-05" db="EMBL/GenBank/DDBJ databases">
        <authorList>
            <person name="Chiriac C."/>
            <person name="Salcher M."/>
            <person name="Ghai R."/>
            <person name="Kavagutti S V."/>
        </authorList>
    </citation>
    <scope>NUCLEOTIDE SEQUENCE</scope>
</reference>
<dbReference type="SMART" id="SM00490">
    <property type="entry name" value="HELICc"/>
    <property type="match status" value="1"/>
</dbReference>
<dbReference type="InterPro" id="IPR038257">
    <property type="entry name" value="CRISPR-assoc_Cas3_HD_sf"/>
</dbReference>
<keyword evidence="9" id="KW-0051">Antiviral defense</keyword>
<feature type="domain" description="HD Cas3-type" evidence="10">
    <location>
        <begin position="30"/>
        <end position="245"/>
    </location>
</feature>
<dbReference type="InterPro" id="IPR001650">
    <property type="entry name" value="Helicase_C-like"/>
</dbReference>
<keyword evidence="6" id="KW-0378">Hydrolase</keyword>
<evidence type="ECO:0000256" key="7">
    <source>
        <dbReference type="ARBA" id="ARBA00022806"/>
    </source>
</evidence>
<protein>
    <submittedName>
        <fullName evidence="11">Unannotated protein</fullName>
    </submittedName>
</protein>
<name>A0A6J7KYQ3_9ZZZZ</name>
<dbReference type="NCBIfam" id="TIGR01596">
    <property type="entry name" value="cas3_HD"/>
    <property type="match status" value="1"/>
</dbReference>
<evidence type="ECO:0000259" key="10">
    <source>
        <dbReference type="PROSITE" id="PS51643"/>
    </source>
</evidence>
<proteinExistence type="inferred from homology"/>
<dbReference type="GO" id="GO:0051607">
    <property type="term" value="P:defense response to virus"/>
    <property type="evidence" value="ECO:0007669"/>
    <property type="project" value="UniProtKB-KW"/>
</dbReference>
<evidence type="ECO:0000313" key="11">
    <source>
        <dbReference type="EMBL" id="CAB4960897.1"/>
    </source>
</evidence>
<evidence type="ECO:0000256" key="1">
    <source>
        <dbReference type="ARBA" id="ARBA00006847"/>
    </source>
</evidence>
<gene>
    <name evidence="11" type="ORF">UFOPK3773_01982</name>
</gene>
<accession>A0A6J7KYQ3</accession>
<keyword evidence="7" id="KW-0347">Helicase</keyword>
<dbReference type="Pfam" id="PF18019">
    <property type="entry name" value="Cas3_HD"/>
    <property type="match status" value="1"/>
</dbReference>
<dbReference type="InterPro" id="IPR006483">
    <property type="entry name" value="CRISPR-assoc_Cas3_HD"/>
</dbReference>
<evidence type="ECO:0000256" key="4">
    <source>
        <dbReference type="ARBA" id="ARBA00022723"/>
    </source>
</evidence>
<evidence type="ECO:0000256" key="6">
    <source>
        <dbReference type="ARBA" id="ARBA00022801"/>
    </source>
</evidence>
<dbReference type="InterPro" id="IPR006474">
    <property type="entry name" value="Helicase_Cas3_CRISPR-ass_core"/>
</dbReference>
<evidence type="ECO:0000256" key="3">
    <source>
        <dbReference type="ARBA" id="ARBA00022722"/>
    </source>
</evidence>
<dbReference type="EMBL" id="CAFBNF010000291">
    <property type="protein sequence ID" value="CAB4960897.1"/>
    <property type="molecule type" value="Genomic_DNA"/>
</dbReference>
<keyword evidence="5" id="KW-0547">Nucleotide-binding</keyword>
<dbReference type="AlphaFoldDB" id="A0A6J7KYQ3"/>
<dbReference type="Gene3D" id="1.10.3210.30">
    <property type="match status" value="1"/>
</dbReference>
<evidence type="ECO:0000256" key="5">
    <source>
        <dbReference type="ARBA" id="ARBA00022741"/>
    </source>
</evidence>
<keyword evidence="3" id="KW-0540">Nuclease</keyword>
<dbReference type="NCBIfam" id="TIGR01587">
    <property type="entry name" value="cas3_core"/>
    <property type="match status" value="1"/>
</dbReference>
<dbReference type="SMART" id="SM00487">
    <property type="entry name" value="DEXDc"/>
    <property type="match status" value="1"/>
</dbReference>
<comment type="similarity">
    <text evidence="2">In the central section; belongs to the CRISPR-associated helicase Cas3 family.</text>
</comment>
<evidence type="ECO:0000256" key="8">
    <source>
        <dbReference type="ARBA" id="ARBA00022840"/>
    </source>
</evidence>
<keyword evidence="4" id="KW-0479">Metal-binding</keyword>
<comment type="similarity">
    <text evidence="1">In the N-terminal section; belongs to the CRISPR-associated nuclease Cas3-HD family.</text>
</comment>
<dbReference type="InterPro" id="IPR014001">
    <property type="entry name" value="Helicase_ATP-bd"/>
</dbReference>
<dbReference type="GO" id="GO:0004518">
    <property type="term" value="F:nuclease activity"/>
    <property type="evidence" value="ECO:0007669"/>
    <property type="project" value="UniProtKB-KW"/>
</dbReference>
<dbReference type="GO" id="GO:0004386">
    <property type="term" value="F:helicase activity"/>
    <property type="evidence" value="ECO:0007669"/>
    <property type="project" value="UniProtKB-KW"/>
</dbReference>
<dbReference type="CDD" id="cd09641">
    <property type="entry name" value="Cas3''_I"/>
    <property type="match status" value="1"/>
</dbReference>
<dbReference type="SUPFAM" id="SSF52540">
    <property type="entry name" value="P-loop containing nucleoside triphosphate hydrolases"/>
    <property type="match status" value="1"/>
</dbReference>
<organism evidence="11">
    <name type="scientific">freshwater metagenome</name>
    <dbReference type="NCBI Taxonomy" id="449393"/>
    <lineage>
        <taxon>unclassified sequences</taxon>
        <taxon>metagenomes</taxon>
        <taxon>ecological metagenomes</taxon>
    </lineage>
</organism>
<dbReference type="Pfam" id="PF22590">
    <property type="entry name" value="Cas3-like_C_2"/>
    <property type="match status" value="1"/>
</dbReference>
<dbReference type="InterPro" id="IPR027417">
    <property type="entry name" value="P-loop_NTPase"/>
</dbReference>
<sequence length="936" mass="100452">MWKRGMGMSVTDSAKSEAESAGVVWGKWHGLASPYPLLAHLLDTAAFAAGLWDTTFSRSMRLTCSLGFGPGESHGRAGFAFLAASHDCGKAEPWFQGQVTSRNPSEFADNSGLLAEAGLDAFPDAARLLQLMRNDGGNSIRRMLRHEAGSAAALERADAPAWAVAAVSGHHGRYMPDASPQHSRPVQAYRDWIRGSGWAQEQQRDLNLIASAVDWSGFAAEAHTESQLAGLIPLVTGAICLADWLASDEVFIRSAPLELLADDPREYFLSRATQAAELIPSTVGIPVRPRGSFGEVFPGFSADREVQRWAVDHGNHGPGLSVIAVPMGEGKTETALWMHSASDVDDGLIFALPTMATADAMFSRVQAFYSGTPALAALRHGMASLNAFYDPAGGSPTDICDDEGGLTGSEWLQGRHRSLTAPVTVSSCDQVLAAAVNHKFSPVRLSSLAGKHVVLDEVHTYDPYQDMLLTRLLGWLGRFSVRVTLLSATLPTRRVRDYARAYAQGAGCPVNGEILGLYPCVTTTSPDGTTTQFELAAHRSYSHGVHVSDMVVTGTTFDEFTDEYATATAAYVDALREQHPEACIGVIVNTVGRANAIAMRLTGERRPLVIHSRMTAQQRSERTSELLALTGPGATPGTLTFVATQIAESSLDIDVDILVTDLAPVASLLQRMGRQWRHSQFGGRGWSHSEGRHRPTNEPVAHVLVARDPSGVRHVHAAIPYSNAEVDKTLAHGLEHGARTVIVIPDDLQGLVDGCDVTLNDLTEVDTDRPELGHVLAHLGESAAQEGQARRVGTDHDDFAVDWELNPSWAANPTLDALTSGTLWDAEAITRLRDGDTLQLLVYDPTGATAYALGRTPDALVANMQSLAQSREALRCVVPVSGRVATRISRFSTAAAIPQEWSSQPTAILRDLRPVSVSELAALGLTLDPILGLTSE</sequence>
<dbReference type="InterPro" id="IPR054712">
    <property type="entry name" value="Cas3-like_dom"/>
</dbReference>
<dbReference type="GO" id="GO:0016787">
    <property type="term" value="F:hydrolase activity"/>
    <property type="evidence" value="ECO:0007669"/>
    <property type="project" value="UniProtKB-KW"/>
</dbReference>
<dbReference type="GO" id="GO:0005524">
    <property type="term" value="F:ATP binding"/>
    <property type="evidence" value="ECO:0007669"/>
    <property type="project" value="UniProtKB-KW"/>
</dbReference>
<evidence type="ECO:0000256" key="9">
    <source>
        <dbReference type="ARBA" id="ARBA00023118"/>
    </source>
</evidence>
<dbReference type="PROSITE" id="PS51643">
    <property type="entry name" value="HD_CAS3"/>
    <property type="match status" value="1"/>
</dbReference>
<keyword evidence="8" id="KW-0067">ATP-binding</keyword>
<evidence type="ECO:0000256" key="2">
    <source>
        <dbReference type="ARBA" id="ARBA00009046"/>
    </source>
</evidence>